<dbReference type="SUPFAM" id="SSF56801">
    <property type="entry name" value="Acetyl-CoA synthetase-like"/>
    <property type="match status" value="1"/>
</dbReference>
<dbReference type="NCBIfam" id="TIGR01733">
    <property type="entry name" value="AA-adenyl-dom"/>
    <property type="match status" value="1"/>
</dbReference>
<dbReference type="Gene3D" id="3.30.559.30">
    <property type="entry name" value="Nonribosomal peptide synthetase, condensation domain"/>
    <property type="match status" value="2"/>
</dbReference>
<dbReference type="Gene3D" id="1.10.1200.10">
    <property type="entry name" value="ACP-like"/>
    <property type="match status" value="1"/>
</dbReference>
<dbReference type="SMART" id="SM00823">
    <property type="entry name" value="PKS_PP"/>
    <property type="match status" value="1"/>
</dbReference>
<dbReference type="PROSITE" id="PS00455">
    <property type="entry name" value="AMP_BINDING"/>
    <property type="match status" value="1"/>
</dbReference>
<evidence type="ECO:0000256" key="1">
    <source>
        <dbReference type="ARBA" id="ARBA00001957"/>
    </source>
</evidence>
<evidence type="ECO:0000256" key="2">
    <source>
        <dbReference type="ARBA" id="ARBA00022450"/>
    </source>
</evidence>
<dbReference type="SUPFAM" id="SSF52777">
    <property type="entry name" value="CoA-dependent acyltransferases"/>
    <property type="match status" value="4"/>
</dbReference>
<evidence type="ECO:0000313" key="6">
    <source>
        <dbReference type="Proteomes" id="UP001500603"/>
    </source>
</evidence>
<dbReference type="Pfam" id="PF00550">
    <property type="entry name" value="PP-binding"/>
    <property type="match status" value="1"/>
</dbReference>
<reference evidence="6" key="1">
    <citation type="journal article" date="2019" name="Int. J. Syst. Evol. Microbiol.">
        <title>The Global Catalogue of Microorganisms (GCM) 10K type strain sequencing project: providing services to taxonomists for standard genome sequencing and annotation.</title>
        <authorList>
            <consortium name="The Broad Institute Genomics Platform"/>
            <consortium name="The Broad Institute Genome Sequencing Center for Infectious Disease"/>
            <person name="Wu L."/>
            <person name="Ma J."/>
        </authorList>
    </citation>
    <scope>NUCLEOTIDE SEQUENCE [LARGE SCALE GENOMIC DNA]</scope>
    <source>
        <strain evidence="6">JCM 18298</strain>
    </source>
</reference>
<dbReference type="PANTHER" id="PTHR45527">
    <property type="entry name" value="NONRIBOSOMAL PEPTIDE SYNTHETASE"/>
    <property type="match status" value="1"/>
</dbReference>
<comment type="cofactor">
    <cofactor evidence="1">
        <name>pantetheine 4'-phosphate</name>
        <dbReference type="ChEBI" id="CHEBI:47942"/>
    </cofactor>
</comment>
<protein>
    <submittedName>
        <fullName evidence="5">Non-ribosomal peptide synthetase</fullName>
    </submittedName>
</protein>
<keyword evidence="6" id="KW-1185">Reference proteome</keyword>
<dbReference type="EMBL" id="BAABJM010000007">
    <property type="protein sequence ID" value="GAA5066829.1"/>
    <property type="molecule type" value="Genomic_DNA"/>
</dbReference>
<keyword evidence="3" id="KW-0597">Phosphoprotein</keyword>
<dbReference type="Pfam" id="PF00501">
    <property type="entry name" value="AMP-binding"/>
    <property type="match status" value="1"/>
</dbReference>
<dbReference type="InterPro" id="IPR000873">
    <property type="entry name" value="AMP-dep_synth/lig_dom"/>
</dbReference>
<dbReference type="Pfam" id="PF00668">
    <property type="entry name" value="Condensation"/>
    <property type="match status" value="2"/>
</dbReference>
<accession>A0ABP9KY37</accession>
<proteinExistence type="predicted"/>
<dbReference type="Gene3D" id="3.40.50.980">
    <property type="match status" value="2"/>
</dbReference>
<dbReference type="InterPro" id="IPR045851">
    <property type="entry name" value="AMP-bd_C_sf"/>
</dbReference>
<dbReference type="RefSeq" id="WP_345499122.1">
    <property type="nucleotide sequence ID" value="NZ_BAABJM010000007.1"/>
</dbReference>
<dbReference type="InterPro" id="IPR020806">
    <property type="entry name" value="PKS_PP-bd"/>
</dbReference>
<name>A0ABP9KY37_9NOCA</name>
<sequence>MTQSPQPRQEAATLPEIEDVLALSPLQEGLFSLATLAGEGTDVYTIPFVCDIDGPLRPDLLRRSLEALLRRHPNLRAVFWDQDVPRPVQIVPRAVDLPWLEVDCQPAELAEVTAEEVGRPFDLRRGPALRAMLVRLPADAEGTARWRLIVTIHHILLDGWSLGVFFSELRALYQAGGQPDSLPPVRPYRDYIGWLGARDVAQVRQRWTEYLRDLDGPLMVGEASNDDRTRVAEISRFLLAAEDTERLRRWAREHGLTLNTVAQFAWTLLLSRLTDRDDVVYGTVVTGRPDQITGVDRMIGLFLNTVAVAFRFDPEADVVTECLRLQRESSSMREIGYLSLSAVQRAAGHATLFDTMFVFQNAPMDEALANTTTGDGVRFRPVMSQNLTHYPLTVVSHLHGDELSVVIEAVPDAVPYLPEDLGAALVSLLRKLPRHARTRIAEFDVLPEAGHAELLRCSSTPALDDTETAATVFELFAEQAARTPGATALVTETDRLSYRQLRERAVRLANALVAADVGQEDVVALCLPRGIDSIVAILAILAAGAAYVPVDVTLPRARIDSILRQSAPKLVLAAGGHRALAGELPVLEIDDPEVAEGIARQPADAPVPLRRSASSAYVIFTSGSTGEPKGVIGTHEALISYYLDHRARVYRPAAARLGRGLRIAHAWSFSFDASWQPLIGLLDGHIIVLFDDEAMRDAHRLVEAVHRHGVDMIDTTPSMFRQLASAGLLDGSLSVLALGGEAIDAQLWNQLRQLPLAVHNCYGPTETTVEAVVANITGDGSVAGSATIGAPTAGMSAYALDSRLRLVPVGVVGELYLAGPQVARGYVGRYGGSASRFVADPFVSGRRMYRTGDLVRRLPSGGLGYLGRADDQVKVRGYRIEIGEVETALRGLPGVRAAAATVLRRGAGASLVGFVVAGGEALDLVASRGDLAQRLPAYMIPARIGELPALPVNANGKVDARELARLAERLFLDDEQSGTPSTETERRLSGLLAEVFDGRAPGVHQDFFAIGMDSIVAISLVNRARRDGLALTPRMILSAPTIRDLAAAVDSRPQAPSVRTDDDYGPVPPLPIVSWMYAQPRYRRLAQHVLLVLPDGISDQDLVAVLQAVLDAHDVLRARLVDTEDGQRLVTRAPGAVRAQDVLTGAETGATFQDRLAATTRSATESLDPRAEDLVRAARLRGAPNGDALLLVIHHLAVDVVSWGILMADLAEAWAHVSVGAAPKVVGEYTSYRRWSQLLWERAASADVLSQQQYWIDQVRTPDPEVGSRKPGPSDTWAALRSTEAPLSPETSRRVLEASGPRHGVREFLLTALTMTMSGWRRERGQDDSGGALVALESHGRADAVVGADTSATVGWFSSVFPVRLGAGASLDAERAGADPDAARRLWETVGRQLDSVPEAGLDFGLLQDIARVEGLSGANEPQVEFNYLGRTDFGATGGGAWSMITDPAVTGAVPIAHEPDLPLRYALSLICAVETTEHGPMVRTTWRWSENLFTATEIDRLVRLWVRGVEALAAALHAPDRASNS</sequence>
<feature type="domain" description="Carrier" evidence="4">
    <location>
        <begin position="979"/>
        <end position="1053"/>
    </location>
</feature>
<dbReference type="InterPro" id="IPR023213">
    <property type="entry name" value="CAT-like_dom_sf"/>
</dbReference>
<evidence type="ECO:0000259" key="4">
    <source>
        <dbReference type="PROSITE" id="PS50075"/>
    </source>
</evidence>
<evidence type="ECO:0000313" key="5">
    <source>
        <dbReference type="EMBL" id="GAA5066829.1"/>
    </source>
</evidence>
<dbReference type="InterPro" id="IPR009081">
    <property type="entry name" value="PP-bd_ACP"/>
</dbReference>
<dbReference type="PROSITE" id="PS50075">
    <property type="entry name" value="CARRIER"/>
    <property type="match status" value="1"/>
</dbReference>
<dbReference type="InterPro" id="IPR036736">
    <property type="entry name" value="ACP-like_sf"/>
</dbReference>
<dbReference type="Gene3D" id="3.30.559.10">
    <property type="entry name" value="Chloramphenicol acetyltransferase-like domain"/>
    <property type="match status" value="2"/>
</dbReference>
<evidence type="ECO:0000256" key="3">
    <source>
        <dbReference type="ARBA" id="ARBA00022553"/>
    </source>
</evidence>
<gene>
    <name evidence="5" type="ORF">GCM10023318_55420</name>
</gene>
<keyword evidence="2" id="KW-0596">Phosphopantetheine</keyword>
<dbReference type="InterPro" id="IPR010071">
    <property type="entry name" value="AA_adenyl_dom"/>
</dbReference>
<dbReference type="InterPro" id="IPR001242">
    <property type="entry name" value="Condensation_dom"/>
</dbReference>
<dbReference type="InterPro" id="IPR020845">
    <property type="entry name" value="AMP-binding_CS"/>
</dbReference>
<dbReference type="Proteomes" id="UP001500603">
    <property type="component" value="Unassembled WGS sequence"/>
</dbReference>
<dbReference type="Gene3D" id="2.30.38.10">
    <property type="entry name" value="Luciferase, Domain 3"/>
    <property type="match status" value="1"/>
</dbReference>
<dbReference type="Gene3D" id="3.30.300.30">
    <property type="match status" value="1"/>
</dbReference>
<comment type="caution">
    <text evidence="5">The sequence shown here is derived from an EMBL/GenBank/DDBJ whole genome shotgun (WGS) entry which is preliminary data.</text>
</comment>
<dbReference type="SUPFAM" id="SSF47336">
    <property type="entry name" value="ACP-like"/>
    <property type="match status" value="1"/>
</dbReference>
<organism evidence="5 6">
    <name type="scientific">Nocardia callitridis</name>
    <dbReference type="NCBI Taxonomy" id="648753"/>
    <lineage>
        <taxon>Bacteria</taxon>
        <taxon>Bacillati</taxon>
        <taxon>Actinomycetota</taxon>
        <taxon>Actinomycetes</taxon>
        <taxon>Mycobacteriales</taxon>
        <taxon>Nocardiaceae</taxon>
        <taxon>Nocardia</taxon>
    </lineage>
</organism>
<dbReference type="CDD" id="cd05930">
    <property type="entry name" value="A_NRPS"/>
    <property type="match status" value="1"/>
</dbReference>
<dbReference type="PANTHER" id="PTHR45527:SF1">
    <property type="entry name" value="FATTY ACID SYNTHASE"/>
    <property type="match status" value="1"/>
</dbReference>